<evidence type="ECO:0000259" key="3">
    <source>
        <dbReference type="Pfam" id="PF01464"/>
    </source>
</evidence>
<accession>A0A1H1NUR3</accession>
<reference evidence="5" key="1">
    <citation type="submission" date="2016-10" db="EMBL/GenBank/DDBJ databases">
        <authorList>
            <person name="Varghese N."/>
            <person name="Submissions S."/>
        </authorList>
    </citation>
    <scope>NUCLEOTIDE SEQUENCE [LARGE SCALE GENOMIC DNA]</scope>
    <source>
        <strain evidence="5">GAS369</strain>
    </source>
</reference>
<evidence type="ECO:0000256" key="1">
    <source>
        <dbReference type="ARBA" id="ARBA00007734"/>
    </source>
</evidence>
<dbReference type="AlphaFoldDB" id="A0A1H1NUR3"/>
<comment type="similarity">
    <text evidence="2">Belongs to the virb1 family.</text>
</comment>
<comment type="similarity">
    <text evidence="1">Belongs to the transglycosylase Slt family.</text>
</comment>
<dbReference type="Gene3D" id="1.10.530.10">
    <property type="match status" value="1"/>
</dbReference>
<dbReference type="PANTHER" id="PTHR37423">
    <property type="entry name" value="SOLUBLE LYTIC MUREIN TRANSGLYCOSYLASE-RELATED"/>
    <property type="match status" value="1"/>
</dbReference>
<dbReference type="EMBL" id="LT629750">
    <property type="protein sequence ID" value="SDS02530.1"/>
    <property type="molecule type" value="Genomic_DNA"/>
</dbReference>
<dbReference type="SUPFAM" id="SSF53955">
    <property type="entry name" value="Lysozyme-like"/>
    <property type="match status" value="1"/>
</dbReference>
<name>A0A1H1NUR3_9BRAD</name>
<dbReference type="Proteomes" id="UP000243904">
    <property type="component" value="Chromosome I"/>
</dbReference>
<dbReference type="PANTHER" id="PTHR37423:SF2">
    <property type="entry name" value="MEMBRANE-BOUND LYTIC MUREIN TRANSGLYCOSYLASE C"/>
    <property type="match status" value="1"/>
</dbReference>
<protein>
    <submittedName>
        <fullName evidence="4">Transglycosylase SLT domain-containing protein</fullName>
    </submittedName>
</protein>
<feature type="domain" description="Transglycosylase SLT" evidence="3">
    <location>
        <begin position="124"/>
        <end position="228"/>
    </location>
</feature>
<evidence type="ECO:0000256" key="2">
    <source>
        <dbReference type="ARBA" id="ARBA00009387"/>
    </source>
</evidence>
<keyword evidence="5" id="KW-1185">Reference proteome</keyword>
<dbReference type="InterPro" id="IPR008258">
    <property type="entry name" value="Transglycosylase_SLT_dom_1"/>
</dbReference>
<dbReference type="Pfam" id="PF01464">
    <property type="entry name" value="SLT"/>
    <property type="match status" value="1"/>
</dbReference>
<dbReference type="InterPro" id="IPR023346">
    <property type="entry name" value="Lysozyme-like_dom_sf"/>
</dbReference>
<gene>
    <name evidence="4" type="ORF">SAMN05444158_0761</name>
</gene>
<proteinExistence type="inferred from homology"/>
<evidence type="ECO:0000313" key="4">
    <source>
        <dbReference type="EMBL" id="SDS02530.1"/>
    </source>
</evidence>
<sequence length="315" mass="33956">MIVFSSLGSLLERYIVGKRVFTQEDRHDDSAIWPGRKRDPRSHRFAMRAASALRGRLCVLLAAVALPGSAFSAPLTMDAARVADGDVSIAQVPAGMTLHFARRRPIAASTHPHTQADAALKKMAEDAATAHTLPVNYFLRLIRQESGFNPDSISRAGAQGIAQFTPATAFARGLKDPFDPAEALPKSAELLNELKDHFGNWGLAAAAYNAGPERIRRWLAGESQLPQETINYVRVITGHDAADWAKSNDLAISQNADAFELSSRVHVSHLSWETQLLATLRATSVDGSAISVATASTSKTGEASLCSHCILQSSY</sequence>
<organism evidence="4 5">
    <name type="scientific">Bradyrhizobium canariense</name>
    <dbReference type="NCBI Taxonomy" id="255045"/>
    <lineage>
        <taxon>Bacteria</taxon>
        <taxon>Pseudomonadati</taxon>
        <taxon>Pseudomonadota</taxon>
        <taxon>Alphaproteobacteria</taxon>
        <taxon>Hyphomicrobiales</taxon>
        <taxon>Nitrobacteraceae</taxon>
        <taxon>Bradyrhizobium</taxon>
    </lineage>
</organism>
<evidence type="ECO:0000313" key="5">
    <source>
        <dbReference type="Proteomes" id="UP000243904"/>
    </source>
</evidence>
<dbReference type="CDD" id="cd00254">
    <property type="entry name" value="LT-like"/>
    <property type="match status" value="1"/>
</dbReference>